<keyword evidence="1" id="KW-0677">Repeat</keyword>
<evidence type="ECO:0000313" key="8">
    <source>
        <dbReference type="Proteomes" id="UP000182190"/>
    </source>
</evidence>
<dbReference type="SMART" id="SM00028">
    <property type="entry name" value="TPR"/>
    <property type="match status" value="6"/>
</dbReference>
<accession>A0A7Z9BY47</accession>
<dbReference type="Pfam" id="PF13432">
    <property type="entry name" value="TPR_16"/>
    <property type="match status" value="1"/>
</dbReference>
<dbReference type="OrthoDB" id="9179784at2"/>
<dbReference type="Pfam" id="PF00515">
    <property type="entry name" value="TPR_1"/>
    <property type="match status" value="1"/>
</dbReference>
<keyword evidence="2 3" id="KW-0802">TPR repeat</keyword>
<proteinExistence type="predicted"/>
<dbReference type="InterPro" id="IPR048510">
    <property type="entry name" value="WsaF_N"/>
</dbReference>
<dbReference type="Proteomes" id="UP000182190">
    <property type="component" value="Unassembled WGS sequence"/>
</dbReference>
<evidence type="ECO:0000259" key="6">
    <source>
        <dbReference type="Pfam" id="PF22772"/>
    </source>
</evidence>
<name>A0A7Z9BY47_9CYAN</name>
<feature type="domain" description="WsaF C-terminal" evidence="6">
    <location>
        <begin position="588"/>
        <end position="726"/>
    </location>
</feature>
<dbReference type="InterPro" id="IPR011990">
    <property type="entry name" value="TPR-like_helical_dom_sf"/>
</dbReference>
<dbReference type="PANTHER" id="PTHR44943:SF8">
    <property type="entry name" value="TPR REPEAT-CONTAINING PROTEIN MJ0263"/>
    <property type="match status" value="1"/>
</dbReference>
<comment type="caution">
    <text evidence="7">The sequence shown here is derived from an EMBL/GenBank/DDBJ whole genome shotgun (WGS) entry which is preliminary data.</text>
</comment>
<keyword evidence="8" id="KW-1185">Reference proteome</keyword>
<gene>
    <name evidence="7" type="ORF">PL9631_900040</name>
</gene>
<dbReference type="Pfam" id="PF21374">
    <property type="entry name" value="WsaF_N"/>
    <property type="match status" value="1"/>
</dbReference>
<feature type="domain" description="WsaF N-terminal" evidence="5">
    <location>
        <begin position="396"/>
        <end position="542"/>
    </location>
</feature>
<feature type="repeat" description="TPR" evidence="3">
    <location>
        <begin position="132"/>
        <end position="165"/>
    </location>
</feature>
<dbReference type="PROSITE" id="PS50293">
    <property type="entry name" value="TPR_REGION"/>
    <property type="match status" value="2"/>
</dbReference>
<dbReference type="EMBL" id="CZCS02000235">
    <property type="protein sequence ID" value="VXD24934.1"/>
    <property type="molecule type" value="Genomic_DNA"/>
</dbReference>
<sequence>MVIQQQPSSLSDLPQVSSMVKSRRRSVSPAEPPYRLAQALVEQEKWQEAIAAYQQALIITPTWVEVQRELGDLFLKLERWDEAVEVYKTAIGLRSDGAEVYHNLGDALLKLQRWEDAIAAYQKAIELNPEFSWSYNNLGDGLRELKRWDQAAQAYRKAIELKPDFALSHHNLGDVLVKKEDWEGAISAYQKAIELDQNFAWSYYNLAEVLVKSERWEESIIAYKKAIEYGDFSEAHKKLNKISNKVKQEKTEILNPNSKSSITLMKAFFDEEWYLDTYPEAKKLIDENSKFTSFSYYINFGIKKRHSPHKNFDEEWYINFYQDIKLAIEKGCILCGFEHYLLSGRVEGRLPKPDLQSTSELKYPLITKPVAIENLCYLEQKLKKHDVIVESEPESRVNILVPTLDMDIVYGGYIALLHLIHRLIEEKFKVRLMICDDEGCNIDLFRLSLSRSKPYLFSTINQCEIINITSKKDKVLITTRDRFIAYDAWTSMIASHLASFTNLKKYFFLIQEYEAIFHQNNSLKALVDSAYRLPHIAIFNTQILANFFENENLGIFSGLLEKDYIVFEHALGKLSPPTLETLESKKRKSLLFYARPEAHAARNLFEIGILGLKKAVENGVIDSTWNLDGVGTLGKSYLLELGKNLTIKIFSKIPQNEYEKILQTYDVGLSLMYAPHPSILPFEMVKAGLIVVTNVYGDRNFDTLRQISSNIVPCFADVESVASAIELAVNKSKDFKFRIQNSKLNWSSNWNETFDKKFFELFKGFIW</sequence>
<dbReference type="Pfam" id="PF13414">
    <property type="entry name" value="TPR_11"/>
    <property type="match status" value="1"/>
</dbReference>
<feature type="repeat" description="TPR" evidence="3">
    <location>
        <begin position="166"/>
        <end position="199"/>
    </location>
</feature>
<feature type="repeat" description="TPR" evidence="3">
    <location>
        <begin position="64"/>
        <end position="97"/>
    </location>
</feature>
<reference evidence="7" key="1">
    <citation type="submission" date="2019-10" db="EMBL/GenBank/DDBJ databases">
        <authorList>
            <consortium name="Genoscope - CEA"/>
            <person name="William W."/>
        </authorList>
    </citation>
    <scope>NUCLEOTIDE SEQUENCE [LARGE SCALE GENOMIC DNA]</scope>
    <source>
        <strain evidence="7">BBR_PRJEB10994</strain>
    </source>
</reference>
<evidence type="ECO:0000256" key="3">
    <source>
        <dbReference type="PROSITE-ProRule" id="PRU00339"/>
    </source>
</evidence>
<dbReference type="InterPro" id="IPR051685">
    <property type="entry name" value="Ycf3/AcsC/BcsC/TPR_MFPF"/>
</dbReference>
<evidence type="ECO:0000256" key="2">
    <source>
        <dbReference type="ARBA" id="ARBA00022803"/>
    </source>
</evidence>
<evidence type="ECO:0000313" key="7">
    <source>
        <dbReference type="EMBL" id="VXD24934.1"/>
    </source>
</evidence>
<feature type="repeat" description="TPR" evidence="3">
    <location>
        <begin position="30"/>
        <end position="63"/>
    </location>
</feature>
<evidence type="ECO:0000256" key="4">
    <source>
        <dbReference type="SAM" id="MobiDB-lite"/>
    </source>
</evidence>
<dbReference type="InterPro" id="IPR019734">
    <property type="entry name" value="TPR_rpt"/>
</dbReference>
<protein>
    <submittedName>
        <fullName evidence="7">Uncharacterized protein</fullName>
    </submittedName>
</protein>
<feature type="region of interest" description="Disordered" evidence="4">
    <location>
        <begin position="1"/>
        <end position="26"/>
    </location>
</feature>
<feature type="compositionally biased region" description="Low complexity" evidence="4">
    <location>
        <begin position="1"/>
        <end position="20"/>
    </location>
</feature>
<dbReference type="Gene3D" id="3.40.50.11090">
    <property type="match status" value="1"/>
</dbReference>
<evidence type="ECO:0000256" key="1">
    <source>
        <dbReference type="ARBA" id="ARBA00022737"/>
    </source>
</evidence>
<dbReference type="PROSITE" id="PS50005">
    <property type="entry name" value="TPR"/>
    <property type="match status" value="5"/>
</dbReference>
<organism evidence="7 8">
    <name type="scientific">Planktothrix paucivesiculata PCC 9631</name>
    <dbReference type="NCBI Taxonomy" id="671071"/>
    <lineage>
        <taxon>Bacteria</taxon>
        <taxon>Bacillati</taxon>
        <taxon>Cyanobacteriota</taxon>
        <taxon>Cyanophyceae</taxon>
        <taxon>Oscillatoriophycideae</taxon>
        <taxon>Oscillatoriales</taxon>
        <taxon>Microcoleaceae</taxon>
        <taxon>Planktothrix</taxon>
    </lineage>
</organism>
<evidence type="ECO:0000259" key="5">
    <source>
        <dbReference type="Pfam" id="PF21374"/>
    </source>
</evidence>
<dbReference type="Pfam" id="PF07719">
    <property type="entry name" value="TPR_2"/>
    <property type="match status" value="1"/>
</dbReference>
<dbReference type="GO" id="GO:0030247">
    <property type="term" value="F:polysaccharide binding"/>
    <property type="evidence" value="ECO:0007669"/>
    <property type="project" value="InterPro"/>
</dbReference>
<dbReference type="AlphaFoldDB" id="A0A7Z9BY47"/>
<feature type="repeat" description="TPR" evidence="3">
    <location>
        <begin position="98"/>
        <end position="131"/>
    </location>
</feature>
<dbReference type="Gene3D" id="3.40.50.2000">
    <property type="entry name" value="Glycogen Phosphorylase B"/>
    <property type="match status" value="1"/>
</dbReference>
<dbReference type="PANTHER" id="PTHR44943">
    <property type="entry name" value="CELLULOSE SYNTHASE OPERON PROTEIN C"/>
    <property type="match status" value="1"/>
</dbReference>
<dbReference type="Gene3D" id="1.25.40.10">
    <property type="entry name" value="Tetratricopeptide repeat domain"/>
    <property type="match status" value="2"/>
</dbReference>
<dbReference type="RefSeq" id="WP_083622232.1">
    <property type="nucleotide sequence ID" value="NZ_LR735020.1"/>
</dbReference>
<dbReference type="InterPro" id="IPR055050">
    <property type="entry name" value="WsaF_C"/>
</dbReference>
<dbReference type="InterPro" id="IPR013105">
    <property type="entry name" value="TPR_2"/>
</dbReference>
<dbReference type="SUPFAM" id="SSF48452">
    <property type="entry name" value="TPR-like"/>
    <property type="match status" value="1"/>
</dbReference>
<dbReference type="Pfam" id="PF22772">
    <property type="entry name" value="WsaF_C"/>
    <property type="match status" value="1"/>
</dbReference>